<dbReference type="AlphaFoldDB" id="A0A2T6BJV8"/>
<dbReference type="InterPro" id="IPR036366">
    <property type="entry name" value="PGBDSf"/>
</dbReference>
<name>A0A2T6BJV8_9RHOB</name>
<accession>A0A2T6BJV8</accession>
<dbReference type="OrthoDB" id="7444491at2"/>
<keyword evidence="4" id="KW-1185">Reference proteome</keyword>
<reference evidence="3 4" key="1">
    <citation type="submission" date="2018-04" db="EMBL/GenBank/DDBJ databases">
        <title>Genomic Encyclopedia of Archaeal and Bacterial Type Strains, Phase II (KMG-II): from individual species to whole genera.</title>
        <authorList>
            <person name="Goeker M."/>
        </authorList>
    </citation>
    <scope>NUCLEOTIDE SEQUENCE [LARGE SCALE GENOMIC DNA]</scope>
    <source>
        <strain evidence="3 4">DSM 100977</strain>
    </source>
</reference>
<evidence type="ECO:0000313" key="4">
    <source>
        <dbReference type="Proteomes" id="UP000243978"/>
    </source>
</evidence>
<dbReference type="Pfam" id="PF01471">
    <property type="entry name" value="PG_binding_1"/>
    <property type="match status" value="1"/>
</dbReference>
<protein>
    <submittedName>
        <fullName evidence="3">Putative peptidoglycan binding protein</fullName>
    </submittedName>
</protein>
<dbReference type="RefSeq" id="WP_107844554.1">
    <property type="nucleotide sequence ID" value="NZ_QBKS01000001.1"/>
</dbReference>
<evidence type="ECO:0000313" key="3">
    <source>
        <dbReference type="EMBL" id="PTX56344.1"/>
    </source>
</evidence>
<feature type="signal peptide" evidence="1">
    <location>
        <begin position="1"/>
        <end position="25"/>
    </location>
</feature>
<sequence length="459" mass="47259">MFLKNFTMACAAAALISVPASRAQADGRDFAAGIVAGVVGSAIVRNAGKQKRVVRQKTYTKKRATVPSYVRQERRDIQNALNYFGFPAGTPDGVLGKRSRAAISNYQVHMGYPATGQLTDYEKNFLLQSHNRALAGGAATNQAIAASPTGPRGLLITYRNEAAGIVPTAPAAPVPTTTVVVAPQPQQLQPQVLNGTTTTTTTVTAVAGAAGAAAGAATAPSGLPTFLGQTTAVSLASHCNQVSLLTSTNGGFATADTMVDANFALNEQFCLARTYAVADGEQLAAKVQGVTKAQIESQCEGLAPALKEHVAALSLKPHTAVMQDVSAFVLQSGMSPAQLTGTAKICLSVGYTTDNMDVALGSALLLTVLGQQVYGELMGHHLSQGFGASKRADLSLAWYDMALTAVDNGAVAVFAPGQPERGTLLRKASMSLGTNGAALNGGQATVQPASALPIFKVDQ</sequence>
<dbReference type="InterPro" id="IPR002477">
    <property type="entry name" value="Peptidoglycan-bd-like"/>
</dbReference>
<keyword evidence="1" id="KW-0732">Signal</keyword>
<evidence type="ECO:0000256" key="1">
    <source>
        <dbReference type="SAM" id="SignalP"/>
    </source>
</evidence>
<dbReference type="EMBL" id="QBKS01000001">
    <property type="protein sequence ID" value="PTX56344.1"/>
    <property type="molecule type" value="Genomic_DNA"/>
</dbReference>
<feature type="chain" id="PRO_5015617377" evidence="1">
    <location>
        <begin position="26"/>
        <end position="459"/>
    </location>
</feature>
<dbReference type="Proteomes" id="UP000243978">
    <property type="component" value="Unassembled WGS sequence"/>
</dbReference>
<proteinExistence type="predicted"/>
<dbReference type="InterPro" id="IPR036365">
    <property type="entry name" value="PGBD-like_sf"/>
</dbReference>
<comment type="caution">
    <text evidence="3">The sequence shown here is derived from an EMBL/GenBank/DDBJ whole genome shotgun (WGS) entry which is preliminary data.</text>
</comment>
<dbReference type="Gene3D" id="1.10.101.10">
    <property type="entry name" value="PGBD-like superfamily/PGBD"/>
    <property type="match status" value="1"/>
</dbReference>
<evidence type="ECO:0000259" key="2">
    <source>
        <dbReference type="Pfam" id="PF01471"/>
    </source>
</evidence>
<organism evidence="3 4">
    <name type="scientific">Litoreibacter ponti</name>
    <dbReference type="NCBI Taxonomy" id="1510457"/>
    <lineage>
        <taxon>Bacteria</taxon>
        <taxon>Pseudomonadati</taxon>
        <taxon>Pseudomonadota</taxon>
        <taxon>Alphaproteobacteria</taxon>
        <taxon>Rhodobacterales</taxon>
        <taxon>Roseobacteraceae</taxon>
        <taxon>Litoreibacter</taxon>
    </lineage>
</organism>
<feature type="domain" description="Peptidoglycan binding-like" evidence="2">
    <location>
        <begin position="72"/>
        <end position="119"/>
    </location>
</feature>
<dbReference type="SUPFAM" id="SSF47090">
    <property type="entry name" value="PGBD-like"/>
    <property type="match status" value="1"/>
</dbReference>
<gene>
    <name evidence="3" type="ORF">C8N43_1001</name>
</gene>